<feature type="compositionally biased region" description="Low complexity" evidence="1">
    <location>
        <begin position="119"/>
        <end position="128"/>
    </location>
</feature>
<name>A0A4U6THM3_SETVI</name>
<feature type="region of interest" description="Disordered" evidence="1">
    <location>
        <begin position="87"/>
        <end position="193"/>
    </location>
</feature>
<reference evidence="2" key="1">
    <citation type="submission" date="2019-03" db="EMBL/GenBank/DDBJ databases">
        <title>WGS assembly of Setaria viridis.</title>
        <authorList>
            <person name="Huang P."/>
            <person name="Jenkins J."/>
            <person name="Grimwood J."/>
            <person name="Barry K."/>
            <person name="Healey A."/>
            <person name="Mamidi S."/>
            <person name="Sreedasyam A."/>
            <person name="Shu S."/>
            <person name="Feldman M."/>
            <person name="Wu J."/>
            <person name="Yu Y."/>
            <person name="Chen C."/>
            <person name="Johnson J."/>
            <person name="Rokhsar D."/>
            <person name="Baxter I."/>
            <person name="Schmutz J."/>
            <person name="Brutnell T."/>
            <person name="Kellogg E."/>
        </authorList>
    </citation>
    <scope>NUCLEOTIDE SEQUENCE [LARGE SCALE GENOMIC DNA]</scope>
</reference>
<proteinExistence type="predicted"/>
<dbReference type="Gramene" id="TKW00614">
    <property type="protein sequence ID" value="TKW00614"/>
    <property type="gene ID" value="SEVIR_8G122400v2"/>
</dbReference>
<accession>A0A4U6THM3</accession>
<dbReference type="AlphaFoldDB" id="A0A4U6THM3"/>
<gene>
    <name evidence="2" type="ORF">SEVIR_8G122400v2</name>
</gene>
<protein>
    <submittedName>
        <fullName evidence="2">Uncharacterized protein</fullName>
    </submittedName>
</protein>
<evidence type="ECO:0000256" key="1">
    <source>
        <dbReference type="SAM" id="MobiDB-lite"/>
    </source>
</evidence>
<sequence length="193" mass="20334">MFRGMYLLQTCSAACDNEHLKPQGYLTIAILTDALHICHSYTNKRGSGREMTKLPPPPIPSGFSPAARLTQPRAALSLCLCLRPRRPLPPATSTRRRRARGGDLGRPPAGASSGGHLQGRAAGRARAATSRDERRVRAGGRASWSSFAGAAAGQASWRSGAGRAAGQATRSSSAGHEQATQRTSAPPHGLHQP</sequence>
<dbReference type="Proteomes" id="UP000298652">
    <property type="component" value="Chromosome 8"/>
</dbReference>
<keyword evidence="3" id="KW-1185">Reference proteome</keyword>
<evidence type="ECO:0000313" key="3">
    <source>
        <dbReference type="Proteomes" id="UP000298652"/>
    </source>
</evidence>
<organism evidence="2 3">
    <name type="scientific">Setaria viridis</name>
    <name type="common">Green bristlegrass</name>
    <name type="synonym">Setaria italica subsp. viridis</name>
    <dbReference type="NCBI Taxonomy" id="4556"/>
    <lineage>
        <taxon>Eukaryota</taxon>
        <taxon>Viridiplantae</taxon>
        <taxon>Streptophyta</taxon>
        <taxon>Embryophyta</taxon>
        <taxon>Tracheophyta</taxon>
        <taxon>Spermatophyta</taxon>
        <taxon>Magnoliopsida</taxon>
        <taxon>Liliopsida</taxon>
        <taxon>Poales</taxon>
        <taxon>Poaceae</taxon>
        <taxon>PACMAD clade</taxon>
        <taxon>Panicoideae</taxon>
        <taxon>Panicodae</taxon>
        <taxon>Paniceae</taxon>
        <taxon>Cenchrinae</taxon>
        <taxon>Setaria</taxon>
    </lineage>
</organism>
<evidence type="ECO:0000313" key="2">
    <source>
        <dbReference type="EMBL" id="TKW00614.1"/>
    </source>
</evidence>
<dbReference type="EMBL" id="CM016559">
    <property type="protein sequence ID" value="TKW00614.1"/>
    <property type="molecule type" value="Genomic_DNA"/>
</dbReference>
<feature type="compositionally biased region" description="Low complexity" evidence="1">
    <location>
        <begin position="139"/>
        <end position="175"/>
    </location>
</feature>